<dbReference type="OrthoDB" id="2118965at2759"/>
<feature type="region of interest" description="Disordered" evidence="1">
    <location>
        <begin position="198"/>
        <end position="306"/>
    </location>
</feature>
<feature type="compositionally biased region" description="Low complexity" evidence="1">
    <location>
        <begin position="236"/>
        <end position="258"/>
    </location>
</feature>
<evidence type="ECO:0000313" key="3">
    <source>
        <dbReference type="Proteomes" id="UP000887229"/>
    </source>
</evidence>
<feature type="compositionally biased region" description="Basic and acidic residues" evidence="1">
    <location>
        <begin position="86"/>
        <end position="101"/>
    </location>
</feature>
<reference evidence="2" key="1">
    <citation type="journal article" date="2021" name="IMA Fungus">
        <title>Genomic characterization of three marine fungi, including Emericellopsis atlantica sp. nov. with signatures of a generalist lifestyle and marine biomass degradation.</title>
        <authorList>
            <person name="Hagestad O.C."/>
            <person name="Hou L."/>
            <person name="Andersen J.H."/>
            <person name="Hansen E.H."/>
            <person name="Altermark B."/>
            <person name="Li C."/>
            <person name="Kuhnert E."/>
            <person name="Cox R.J."/>
            <person name="Crous P.W."/>
            <person name="Spatafora J.W."/>
            <person name="Lail K."/>
            <person name="Amirebrahimi M."/>
            <person name="Lipzen A."/>
            <person name="Pangilinan J."/>
            <person name="Andreopoulos W."/>
            <person name="Hayes R.D."/>
            <person name="Ng V."/>
            <person name="Grigoriev I.V."/>
            <person name="Jackson S.A."/>
            <person name="Sutton T.D.S."/>
            <person name="Dobson A.D.W."/>
            <person name="Rama T."/>
        </authorList>
    </citation>
    <scope>NUCLEOTIDE SEQUENCE</scope>
    <source>
        <strain evidence="2">TS7</strain>
    </source>
</reference>
<feature type="compositionally biased region" description="Basic and acidic residues" evidence="1">
    <location>
        <begin position="279"/>
        <end position="306"/>
    </location>
</feature>
<dbReference type="AlphaFoldDB" id="A0A9P8CR18"/>
<dbReference type="RefSeq" id="XP_046120167.1">
    <property type="nucleotide sequence ID" value="XM_046260280.1"/>
</dbReference>
<dbReference type="GeneID" id="70291183"/>
<dbReference type="Proteomes" id="UP000887229">
    <property type="component" value="Unassembled WGS sequence"/>
</dbReference>
<protein>
    <submittedName>
        <fullName evidence="2">Allergen</fullName>
    </submittedName>
</protein>
<evidence type="ECO:0000313" key="2">
    <source>
        <dbReference type="EMBL" id="KAG9256243.1"/>
    </source>
</evidence>
<feature type="compositionally biased region" description="Low complexity" evidence="1">
    <location>
        <begin position="105"/>
        <end position="116"/>
    </location>
</feature>
<accession>A0A9P8CR18</accession>
<sequence>MQKAKAAAASFLSKDGKHKTTVDQDVNAAVTEEHVKPHEHETVTTAVDREVHQDHHQTRIQPVKAKETLAETSEHIMEPTVHKTFEHSNEAQERQKLEQERAAFSSSSVTHETTHSTTMAPAITGERVHHHVHEHIQPVIQKETIAPHVVHKTVPIHETHHAAPVHHEVTTLPVKTLEEFQAGGGTFQGENMHVTREYEGCPGPYNKDRELPTSALGSGHSHQHLTSSTGGGGGEYTTSREAGLAGTSSSGAAGASAADRTPRTGENLGGTTSGTSATGERHKPSLRERLDPRVDADGDGKKGVLG</sequence>
<feature type="region of interest" description="Disordered" evidence="1">
    <location>
        <begin position="86"/>
        <end position="116"/>
    </location>
</feature>
<dbReference type="PANTHER" id="PTHR38703">
    <property type="entry name" value="CHROMOSOME 8, WHOLE GENOME SHOTGUN SEQUENCE"/>
    <property type="match status" value="1"/>
</dbReference>
<dbReference type="EMBL" id="MU251248">
    <property type="protein sequence ID" value="KAG9256243.1"/>
    <property type="molecule type" value="Genomic_DNA"/>
</dbReference>
<proteinExistence type="predicted"/>
<evidence type="ECO:0000256" key="1">
    <source>
        <dbReference type="SAM" id="MobiDB-lite"/>
    </source>
</evidence>
<feature type="compositionally biased region" description="Low complexity" evidence="1">
    <location>
        <begin position="217"/>
        <end position="228"/>
    </location>
</feature>
<name>A0A9P8CR18_9HYPO</name>
<gene>
    <name evidence="2" type="ORF">F5Z01DRAFT_501156</name>
</gene>
<dbReference type="PANTHER" id="PTHR38703:SF1">
    <property type="entry name" value="ALLERGEN"/>
    <property type="match status" value="1"/>
</dbReference>
<comment type="caution">
    <text evidence="2">The sequence shown here is derived from an EMBL/GenBank/DDBJ whole genome shotgun (WGS) entry which is preliminary data.</text>
</comment>
<feature type="region of interest" description="Disordered" evidence="1">
    <location>
        <begin position="1"/>
        <end position="22"/>
    </location>
</feature>
<keyword evidence="3" id="KW-1185">Reference proteome</keyword>
<organism evidence="2 3">
    <name type="scientific">Emericellopsis atlantica</name>
    <dbReference type="NCBI Taxonomy" id="2614577"/>
    <lineage>
        <taxon>Eukaryota</taxon>
        <taxon>Fungi</taxon>
        <taxon>Dikarya</taxon>
        <taxon>Ascomycota</taxon>
        <taxon>Pezizomycotina</taxon>
        <taxon>Sordariomycetes</taxon>
        <taxon>Hypocreomycetidae</taxon>
        <taxon>Hypocreales</taxon>
        <taxon>Bionectriaceae</taxon>
        <taxon>Emericellopsis</taxon>
    </lineage>
</organism>